<evidence type="ECO:0000313" key="2">
    <source>
        <dbReference type="Proteomes" id="UP000255467"/>
    </source>
</evidence>
<name>A0A379JMG2_9NOCA</name>
<gene>
    <name evidence="1" type="ORF">NCTC1934_06888</name>
</gene>
<dbReference type="AlphaFoldDB" id="A0A379JMG2"/>
<keyword evidence="2" id="KW-1185">Reference proteome</keyword>
<dbReference type="RefSeq" id="WP_115061712.1">
    <property type="nucleotide sequence ID" value="NZ_UGRY01000008.1"/>
</dbReference>
<proteinExistence type="predicted"/>
<evidence type="ECO:0000313" key="1">
    <source>
        <dbReference type="EMBL" id="SUD49534.1"/>
    </source>
</evidence>
<protein>
    <submittedName>
        <fullName evidence="1">Uncharacterized protein</fullName>
    </submittedName>
</protein>
<accession>A0A379JMG2</accession>
<organism evidence="1 2">
    <name type="scientific">Nocardia otitidiscaviarum</name>
    <dbReference type="NCBI Taxonomy" id="1823"/>
    <lineage>
        <taxon>Bacteria</taxon>
        <taxon>Bacillati</taxon>
        <taxon>Actinomycetota</taxon>
        <taxon>Actinomycetes</taxon>
        <taxon>Mycobacteriales</taxon>
        <taxon>Nocardiaceae</taxon>
        <taxon>Nocardia</taxon>
    </lineage>
</organism>
<dbReference type="SUPFAM" id="SSF51004">
    <property type="entry name" value="C-terminal (heme d1) domain of cytochrome cd1-nitrite reductase"/>
    <property type="match status" value="1"/>
</dbReference>
<reference evidence="1 2" key="1">
    <citation type="submission" date="2018-06" db="EMBL/GenBank/DDBJ databases">
        <authorList>
            <consortium name="Pathogen Informatics"/>
            <person name="Doyle S."/>
        </authorList>
    </citation>
    <scope>NUCLEOTIDE SEQUENCE [LARGE SCALE GENOMIC DNA]</scope>
    <source>
        <strain evidence="1 2">NCTC1934</strain>
    </source>
</reference>
<dbReference type="EMBL" id="UGRY01000008">
    <property type="protein sequence ID" value="SUD49534.1"/>
    <property type="molecule type" value="Genomic_DNA"/>
</dbReference>
<dbReference type="Proteomes" id="UP000255467">
    <property type="component" value="Unassembled WGS sequence"/>
</dbReference>
<sequence>MNFELSHLGRRPHSTVFGSAVDGDDATVRVVDTGEILCLSRLDGEDGWTVDTAFGPDGRPLWVHAYGTRTGDTVTAPQPLADALTARCAERAHQ</sequence>
<dbReference type="InterPro" id="IPR011048">
    <property type="entry name" value="Haem_d1_sf"/>
</dbReference>